<dbReference type="AlphaFoldDB" id="A0A1E3JQE2"/>
<feature type="region of interest" description="Disordered" evidence="1">
    <location>
        <begin position="562"/>
        <end position="589"/>
    </location>
</feature>
<dbReference type="EMBL" id="MEKH01000009">
    <property type="protein sequence ID" value="ODO03099.1"/>
    <property type="molecule type" value="Genomic_DNA"/>
</dbReference>
<reference evidence="3 4" key="1">
    <citation type="submission" date="2016-06" db="EMBL/GenBank/DDBJ databases">
        <title>Evolution of pathogenesis and genome organization in the Tremellales.</title>
        <authorList>
            <person name="Cuomo C."/>
            <person name="Litvintseva A."/>
            <person name="Heitman J."/>
            <person name="Chen Y."/>
            <person name="Sun S."/>
            <person name="Springer D."/>
            <person name="Dromer F."/>
            <person name="Young S."/>
            <person name="Zeng Q."/>
            <person name="Chapman S."/>
            <person name="Gujja S."/>
            <person name="Saif S."/>
            <person name="Birren B."/>
        </authorList>
    </citation>
    <scope>NUCLEOTIDE SEQUENCE [LARGE SCALE GENOMIC DNA]</scope>
    <source>
        <strain evidence="3 4">CBS 6273</strain>
    </source>
</reference>
<dbReference type="SMART" id="SM00325">
    <property type="entry name" value="RhoGEF"/>
    <property type="match status" value="1"/>
</dbReference>
<proteinExistence type="predicted"/>
<protein>
    <recommendedName>
        <fullName evidence="2">DH domain-containing protein</fullName>
    </recommendedName>
</protein>
<feature type="compositionally biased region" description="Polar residues" evidence="1">
    <location>
        <begin position="235"/>
        <end position="246"/>
    </location>
</feature>
<dbReference type="InterPro" id="IPR000219">
    <property type="entry name" value="DH_dom"/>
</dbReference>
<evidence type="ECO:0000313" key="3">
    <source>
        <dbReference type="EMBL" id="ODO03099.1"/>
    </source>
</evidence>
<evidence type="ECO:0000256" key="1">
    <source>
        <dbReference type="SAM" id="MobiDB-lite"/>
    </source>
</evidence>
<feature type="region of interest" description="Disordered" evidence="1">
    <location>
        <begin position="218"/>
        <end position="265"/>
    </location>
</feature>
<dbReference type="SUPFAM" id="SSF48065">
    <property type="entry name" value="DBL homology domain (DH-domain)"/>
    <property type="match status" value="1"/>
</dbReference>
<dbReference type="Pfam" id="PF00621">
    <property type="entry name" value="RhoGEF"/>
    <property type="match status" value="1"/>
</dbReference>
<feature type="compositionally biased region" description="Polar residues" evidence="1">
    <location>
        <begin position="573"/>
        <end position="582"/>
    </location>
</feature>
<dbReference type="InterPro" id="IPR011993">
    <property type="entry name" value="PH-like_dom_sf"/>
</dbReference>
<dbReference type="InterPro" id="IPR035899">
    <property type="entry name" value="DBL_dom_sf"/>
</dbReference>
<feature type="region of interest" description="Disordered" evidence="1">
    <location>
        <begin position="1"/>
        <end position="31"/>
    </location>
</feature>
<evidence type="ECO:0000313" key="4">
    <source>
        <dbReference type="Proteomes" id="UP000095149"/>
    </source>
</evidence>
<dbReference type="Proteomes" id="UP000095149">
    <property type="component" value="Unassembled WGS sequence"/>
</dbReference>
<dbReference type="PANTHER" id="PTHR45924">
    <property type="entry name" value="FI17866P1"/>
    <property type="match status" value="1"/>
</dbReference>
<feature type="region of interest" description="Disordered" evidence="1">
    <location>
        <begin position="532"/>
        <end position="551"/>
    </location>
</feature>
<feature type="domain" description="DH" evidence="2">
    <location>
        <begin position="27"/>
        <end position="213"/>
    </location>
</feature>
<dbReference type="GO" id="GO:0005085">
    <property type="term" value="F:guanyl-nucleotide exchange factor activity"/>
    <property type="evidence" value="ECO:0007669"/>
    <property type="project" value="InterPro"/>
</dbReference>
<organism evidence="3 4">
    <name type="scientific">Cryptococcus amylolentus CBS 6273</name>
    <dbReference type="NCBI Taxonomy" id="1296118"/>
    <lineage>
        <taxon>Eukaryota</taxon>
        <taxon>Fungi</taxon>
        <taxon>Dikarya</taxon>
        <taxon>Basidiomycota</taxon>
        <taxon>Agaricomycotina</taxon>
        <taxon>Tremellomycetes</taxon>
        <taxon>Tremellales</taxon>
        <taxon>Cryptococcaceae</taxon>
        <taxon>Cryptococcus</taxon>
    </lineage>
</organism>
<gene>
    <name evidence="3" type="ORF">I350_05944</name>
</gene>
<dbReference type="OrthoDB" id="6244550at2759"/>
<accession>A0A1E3JQE2</accession>
<dbReference type="GO" id="GO:0031267">
    <property type="term" value="F:small GTPase binding"/>
    <property type="evidence" value="ECO:0007669"/>
    <property type="project" value="TreeGrafter"/>
</dbReference>
<name>A0A1E3JQE2_9TREE</name>
<feature type="compositionally biased region" description="Polar residues" evidence="1">
    <location>
        <begin position="8"/>
        <end position="18"/>
    </location>
</feature>
<dbReference type="Gene3D" id="1.20.900.10">
    <property type="entry name" value="Dbl homology (DH) domain"/>
    <property type="match status" value="1"/>
</dbReference>
<dbReference type="Gene3D" id="2.30.29.30">
    <property type="entry name" value="Pleckstrin-homology domain (PH domain)/Phosphotyrosine-binding domain (PTB)"/>
    <property type="match status" value="1"/>
</dbReference>
<dbReference type="PROSITE" id="PS50010">
    <property type="entry name" value="DH_2"/>
    <property type="match status" value="1"/>
</dbReference>
<sequence>MPAPRLSKTATLGSSPRESSSEEHTNQSKNPLVDLIDSEKVYVDRLNLIIRRAAGAWSRKNLPPPKLDIMFRCIEACLRANKNFGQKLKEIGPDPSNPQVLGDLLMRWIGDLEPVYRSYASNFLTGFDSYPPVRTNSALSNILIEISASSTPVPPLNTWSLDSLFVLPYTRLRYYRKLYARLLRSTKKGRSDHQLLLVATEKLDRLVETVESRLEIEVGDSDGVPAPPEPLPKDQQWSQRGSSNSYADLHSMSHKNGSENHSTWNPEIAGVAPAQQTADAQIPGADPDGALSTTLSDLELRIDTEKTIDLFTMQPKRCRLNMQSKTLPFERSLRSSHDVSVYFTPTTTAQQIEHKRAHIFILSDLFLVAEWMDAADKAAKMQQVAIDQPERVGKKGPMPEMWLRYPPLAGKHLMVAEGHQANVLTVMIMRKETFVIHTESEIAKDHIMKDLIDCFDFALMNVPGPILSPPPRVDSNASAVAPKAAGVTSFPSPFPIKSSQSASAPPKDIFGAMPILSHQLEHANIASKQGLQWPKEPTDQPHCRPPNSVPGIPLRGASLCTLSKGLPDRPQPGYSQTQSPVTSRPLVPPIPRIQTTRLQPLFDLDASPINPHHLHSSSTRPSVPDLPDQWAQSPRAGASGLIGPSSHLNQPGATFRLNEQHPVEPPSAMFRNNFPRHNPSAKADSSSDDDTPPPSPEAKETGAMTGPASVSAQMKCKVFIKQSHQQWKPLGSGKLRLFSQTKGNVKQLVVESDSSSKQMLVSTIVLTDGVERVAKTGVAVEISDNGKRTGIVYMIQLRNEISAIGLFESLLVGSDRAVMR</sequence>
<feature type="region of interest" description="Disordered" evidence="1">
    <location>
        <begin position="604"/>
        <end position="708"/>
    </location>
</feature>
<dbReference type="PANTHER" id="PTHR45924:SF2">
    <property type="entry name" value="FI17866P1"/>
    <property type="match status" value="1"/>
</dbReference>
<evidence type="ECO:0000259" key="2">
    <source>
        <dbReference type="PROSITE" id="PS50010"/>
    </source>
</evidence>
<comment type="caution">
    <text evidence="3">The sequence shown here is derived from an EMBL/GenBank/DDBJ whole genome shotgun (WGS) entry which is preliminary data.</text>
</comment>